<gene>
    <name evidence="9" type="ORF">UFOPK3516_00304</name>
</gene>
<dbReference type="GO" id="GO:0005886">
    <property type="term" value="C:plasma membrane"/>
    <property type="evidence" value="ECO:0007669"/>
    <property type="project" value="UniProtKB-SubCell"/>
</dbReference>
<evidence type="ECO:0000313" key="9">
    <source>
        <dbReference type="EMBL" id="CAB4890216.1"/>
    </source>
</evidence>
<dbReference type="PROSITE" id="PS50850">
    <property type="entry name" value="MFS"/>
    <property type="match status" value="1"/>
</dbReference>
<evidence type="ECO:0000256" key="2">
    <source>
        <dbReference type="ARBA" id="ARBA00022448"/>
    </source>
</evidence>
<dbReference type="Gene3D" id="1.20.1250.20">
    <property type="entry name" value="MFS general substrate transporter like domains"/>
    <property type="match status" value="1"/>
</dbReference>
<feature type="transmembrane region" description="Helical" evidence="7">
    <location>
        <begin position="312"/>
        <end position="332"/>
    </location>
</feature>
<feature type="transmembrane region" description="Helical" evidence="7">
    <location>
        <begin position="28"/>
        <end position="52"/>
    </location>
</feature>
<feature type="transmembrane region" description="Helical" evidence="7">
    <location>
        <begin position="259"/>
        <end position="292"/>
    </location>
</feature>
<dbReference type="InterPro" id="IPR020846">
    <property type="entry name" value="MFS_dom"/>
</dbReference>
<evidence type="ECO:0000256" key="7">
    <source>
        <dbReference type="SAM" id="Phobius"/>
    </source>
</evidence>
<feature type="transmembrane region" description="Helical" evidence="7">
    <location>
        <begin position="344"/>
        <end position="367"/>
    </location>
</feature>
<keyword evidence="5 7" id="KW-1133">Transmembrane helix</keyword>
<dbReference type="GO" id="GO:0022857">
    <property type="term" value="F:transmembrane transporter activity"/>
    <property type="evidence" value="ECO:0007669"/>
    <property type="project" value="InterPro"/>
</dbReference>
<feature type="transmembrane region" description="Helical" evidence="7">
    <location>
        <begin position="58"/>
        <end position="78"/>
    </location>
</feature>
<dbReference type="SUPFAM" id="SSF103473">
    <property type="entry name" value="MFS general substrate transporter"/>
    <property type="match status" value="1"/>
</dbReference>
<keyword evidence="2" id="KW-0813">Transport</keyword>
<accession>A0A6J7F3W8</accession>
<dbReference type="AlphaFoldDB" id="A0A6J7F3W8"/>
<keyword evidence="3" id="KW-1003">Cell membrane</keyword>
<feature type="transmembrane region" description="Helical" evidence="7">
    <location>
        <begin position="90"/>
        <end position="111"/>
    </location>
</feature>
<keyword evidence="4 7" id="KW-0812">Transmembrane</keyword>
<evidence type="ECO:0000256" key="1">
    <source>
        <dbReference type="ARBA" id="ARBA00004651"/>
    </source>
</evidence>
<dbReference type="EMBL" id="CAFBMB010000012">
    <property type="protein sequence ID" value="CAB4890216.1"/>
    <property type="molecule type" value="Genomic_DNA"/>
</dbReference>
<evidence type="ECO:0000259" key="8">
    <source>
        <dbReference type="PROSITE" id="PS50850"/>
    </source>
</evidence>
<evidence type="ECO:0000256" key="6">
    <source>
        <dbReference type="ARBA" id="ARBA00023136"/>
    </source>
</evidence>
<name>A0A6J7F3W8_9ZZZZ</name>
<comment type="subcellular location">
    <subcellularLocation>
        <location evidence="1">Cell membrane</location>
        <topology evidence="1">Multi-pass membrane protein</topology>
    </subcellularLocation>
</comment>
<dbReference type="InterPro" id="IPR036259">
    <property type="entry name" value="MFS_trans_sf"/>
</dbReference>
<proteinExistence type="predicted"/>
<feature type="transmembrane region" description="Helical" evidence="7">
    <location>
        <begin position="413"/>
        <end position="431"/>
    </location>
</feature>
<organism evidence="9">
    <name type="scientific">freshwater metagenome</name>
    <dbReference type="NCBI Taxonomy" id="449393"/>
    <lineage>
        <taxon>unclassified sequences</taxon>
        <taxon>metagenomes</taxon>
        <taxon>ecological metagenomes</taxon>
    </lineage>
</organism>
<feature type="transmembrane region" description="Helical" evidence="7">
    <location>
        <begin position="191"/>
        <end position="213"/>
    </location>
</feature>
<dbReference type="CDD" id="cd06173">
    <property type="entry name" value="MFS_MefA_like"/>
    <property type="match status" value="1"/>
</dbReference>
<evidence type="ECO:0000256" key="3">
    <source>
        <dbReference type="ARBA" id="ARBA00022475"/>
    </source>
</evidence>
<feature type="transmembrane region" description="Helical" evidence="7">
    <location>
        <begin position="123"/>
        <end position="143"/>
    </location>
</feature>
<feature type="domain" description="Major facilitator superfamily (MFS) profile" evidence="8">
    <location>
        <begin position="24"/>
        <end position="438"/>
    </location>
</feature>
<keyword evidence="6 7" id="KW-0472">Membrane</keyword>
<reference evidence="9" key="1">
    <citation type="submission" date="2020-05" db="EMBL/GenBank/DDBJ databases">
        <authorList>
            <person name="Chiriac C."/>
            <person name="Salcher M."/>
            <person name="Ghai R."/>
            <person name="Kavagutti S V."/>
        </authorList>
    </citation>
    <scope>NUCLEOTIDE SEQUENCE</scope>
</reference>
<protein>
    <submittedName>
        <fullName evidence="9">Unannotated protein</fullName>
    </submittedName>
</protein>
<dbReference type="PANTHER" id="PTHR23513">
    <property type="entry name" value="INTEGRAL MEMBRANE EFFLUX PROTEIN-RELATED"/>
    <property type="match status" value="1"/>
</dbReference>
<dbReference type="PANTHER" id="PTHR23513:SF9">
    <property type="entry name" value="ENTEROBACTIN EXPORTER ENTS"/>
    <property type="match status" value="1"/>
</dbReference>
<dbReference type="InterPro" id="IPR010290">
    <property type="entry name" value="TM_effector"/>
</dbReference>
<evidence type="ECO:0000256" key="4">
    <source>
        <dbReference type="ARBA" id="ARBA00022692"/>
    </source>
</evidence>
<sequence length="448" mass="46744">MNSPGSAAKRRTFVDLTPLRLSPAFARLWFSALLTGLGIQVTIVAVGLQLYAITHDTLAVALVGGVALIPATIAAPLAGMMADAFDRRKLLIVLAIMLFSSTMGLLVLTVVDVSLDAAGGHVWIWPYYVFTTLGAMSGIAIGATRSAIVPRILPRELVAPASALNGLSMGAQVMVGPAIAGVLAATVGFEWTFVIDLVLSAAAFLGIALLPALPPLSDVVRPGWKSLKQSIRFLRGVPQITSGFVADILAMTFGRPYVLLPAVAAGLIGGGPITVGLIMSAGAAGTFLTGLFSGPVKHVRRQGLVIGRAIQFYGLFVVLFGLVLLLVSLDVLPRGGLAFDSVSIVPLVLGCLAFVGMGASDEVSAIFRTSMLLTDVPDEIRGRMQGFFFAVVNGGPRLGDVYAGTFAGLVTLWFPPFAGGFVIVIAMGLILRLTPALRTYVFDGAVPR</sequence>
<feature type="transmembrane region" description="Helical" evidence="7">
    <location>
        <begin position="164"/>
        <end position="185"/>
    </location>
</feature>
<feature type="transmembrane region" description="Helical" evidence="7">
    <location>
        <begin position="233"/>
        <end position="253"/>
    </location>
</feature>
<dbReference type="Pfam" id="PF05977">
    <property type="entry name" value="MFS_3"/>
    <property type="match status" value="1"/>
</dbReference>
<evidence type="ECO:0000256" key="5">
    <source>
        <dbReference type="ARBA" id="ARBA00022989"/>
    </source>
</evidence>